<feature type="compositionally biased region" description="Low complexity" evidence="1">
    <location>
        <begin position="224"/>
        <end position="237"/>
    </location>
</feature>
<feature type="region of interest" description="Disordered" evidence="1">
    <location>
        <begin position="556"/>
        <end position="603"/>
    </location>
</feature>
<feature type="region of interest" description="Disordered" evidence="1">
    <location>
        <begin position="179"/>
        <end position="238"/>
    </location>
</feature>
<name>B8MMG7_TALSN</name>
<gene>
    <name evidence="2" type="ORF">TSTA_099710</name>
</gene>
<evidence type="ECO:0000313" key="3">
    <source>
        <dbReference type="Proteomes" id="UP000001745"/>
    </source>
</evidence>
<feature type="compositionally biased region" description="Polar residues" evidence="1">
    <location>
        <begin position="403"/>
        <end position="420"/>
    </location>
</feature>
<feature type="compositionally biased region" description="Low complexity" evidence="1">
    <location>
        <begin position="425"/>
        <end position="443"/>
    </location>
</feature>
<dbReference type="InParanoid" id="B8MMG7"/>
<feature type="compositionally biased region" description="Polar residues" evidence="1">
    <location>
        <begin position="203"/>
        <end position="215"/>
    </location>
</feature>
<proteinExistence type="predicted"/>
<dbReference type="GeneID" id="8105414"/>
<feature type="compositionally biased region" description="Low complexity" evidence="1">
    <location>
        <begin position="560"/>
        <end position="571"/>
    </location>
</feature>
<feature type="region of interest" description="Disordered" evidence="1">
    <location>
        <begin position="387"/>
        <end position="446"/>
    </location>
</feature>
<protein>
    <submittedName>
        <fullName evidence="2">Uncharacterized protein</fullName>
    </submittedName>
</protein>
<dbReference type="RefSeq" id="XP_002485959.1">
    <property type="nucleotide sequence ID" value="XM_002485914.1"/>
</dbReference>
<organism evidence="2 3">
    <name type="scientific">Talaromyces stipitatus (strain ATCC 10500 / CBS 375.48 / QM 6759 / NRRL 1006)</name>
    <name type="common">Penicillium stipitatum</name>
    <dbReference type="NCBI Taxonomy" id="441959"/>
    <lineage>
        <taxon>Eukaryota</taxon>
        <taxon>Fungi</taxon>
        <taxon>Dikarya</taxon>
        <taxon>Ascomycota</taxon>
        <taxon>Pezizomycotina</taxon>
        <taxon>Eurotiomycetes</taxon>
        <taxon>Eurotiomycetidae</taxon>
        <taxon>Eurotiales</taxon>
        <taxon>Trichocomaceae</taxon>
        <taxon>Talaromyces</taxon>
        <taxon>Talaromyces sect. Talaromyces</taxon>
    </lineage>
</organism>
<feature type="region of interest" description="Disordered" evidence="1">
    <location>
        <begin position="326"/>
        <end position="371"/>
    </location>
</feature>
<feature type="compositionally biased region" description="Low complexity" evidence="1">
    <location>
        <begin position="583"/>
        <end position="592"/>
    </location>
</feature>
<sequence length="659" mass="71783">MAQLLRTASLCNENKFKPLESGDLPRCTVLRTGFVHSEREVCWTCSNPMLPNRDPMSPLLKSLGLAKISSIESPMAGDSAEVPYRQLDISGNHYTGNALKALRLSVERSVPSKTVPLVEDPNLDPFYLERALEGPKQWDTRIDDESDVDLDDLENEYFMSYMTEESHPPTVQCHAIQYQQPQSSPKPACPTTPDWQRTHHNHSQSSCSSIQTDATGVTPDLTPSSSFSSTYSDSDYSGAVKKPTHQEFSHCHRAFRDRSHNTARFYLPAATPDNQSRACTRPNTPIERSAVAALAEYHNPSSETLTMVPKEPAAVAASSLRSKPLPSLPPILKNAGPVPPAKKGHNGGSKSQIDPSLISPPSLVNPVTKEPHMSPFNHALFIPAHDCPSPAPNPTSIPPMIARQSTNASTKGRPSTSTSVAYGEQSVWESDSESGSISGKSQSRCGPIDTLRKVRSRVQLRRIAKSDAKLYADINNNNANRTTITTTTKSAGSTTTTTRTTTVATPCHGALWAISPLDAGQPEPGARLNTRAAFSVTSIPDDLLPPPPPLKQTLRLVAPSTTSLSRLQSSRRSSEKLSGDIDSSTAAAIQAQSRRRQRSNATDEYLPFPKMETLHHHYYCNSHVLPSPESVSSNTASIDQPTVFKRIWGSLRSLDCRSG</sequence>
<dbReference type="AlphaFoldDB" id="B8MMG7"/>
<reference evidence="3" key="1">
    <citation type="journal article" date="2015" name="Genome Announc.">
        <title>Genome sequence of the AIDS-associated pathogen Penicillium marneffei (ATCC18224) and its near taxonomic relative Talaromyces stipitatus (ATCC10500).</title>
        <authorList>
            <person name="Nierman W.C."/>
            <person name="Fedorova-Abrams N.D."/>
            <person name="Andrianopoulos A."/>
        </authorList>
    </citation>
    <scope>NUCLEOTIDE SEQUENCE [LARGE SCALE GENOMIC DNA]</scope>
    <source>
        <strain evidence="3">ATCC 10500 / CBS 375.48 / QM 6759 / NRRL 1006</strain>
    </source>
</reference>
<dbReference type="EMBL" id="EQ962658">
    <property type="protein sequence ID" value="EED13721.1"/>
    <property type="molecule type" value="Genomic_DNA"/>
</dbReference>
<accession>B8MMG7</accession>
<dbReference type="OrthoDB" id="4225515at2759"/>
<dbReference type="eggNOG" id="ENOG502RR5T">
    <property type="taxonomic scope" value="Eukaryota"/>
</dbReference>
<dbReference type="PhylomeDB" id="B8MMG7"/>
<dbReference type="VEuPathDB" id="FungiDB:TSTA_099710"/>
<dbReference type="Proteomes" id="UP000001745">
    <property type="component" value="Unassembled WGS sequence"/>
</dbReference>
<keyword evidence="3" id="KW-1185">Reference proteome</keyword>
<evidence type="ECO:0000313" key="2">
    <source>
        <dbReference type="EMBL" id="EED13721.1"/>
    </source>
</evidence>
<evidence type="ECO:0000256" key="1">
    <source>
        <dbReference type="SAM" id="MobiDB-lite"/>
    </source>
</evidence>
<dbReference type="HOGENOM" id="CLU_022768_0_0_1"/>